<dbReference type="InterPro" id="IPR036412">
    <property type="entry name" value="HAD-like_sf"/>
</dbReference>
<evidence type="ECO:0000313" key="4">
    <source>
        <dbReference type="Proteomes" id="UP000092377"/>
    </source>
</evidence>
<dbReference type="NCBIfam" id="TIGR01484">
    <property type="entry name" value="HAD-SF-IIB"/>
    <property type="match status" value="1"/>
</dbReference>
<keyword evidence="1" id="KW-0479">Metal-binding</keyword>
<evidence type="ECO:0000313" key="3">
    <source>
        <dbReference type="EMBL" id="OBU04295.1"/>
    </source>
</evidence>
<dbReference type="CDD" id="cd07516">
    <property type="entry name" value="HAD_Pase"/>
    <property type="match status" value="1"/>
</dbReference>
<organism evidence="3 4">
    <name type="scientific">Morganella psychrotolerans</name>
    <dbReference type="NCBI Taxonomy" id="368603"/>
    <lineage>
        <taxon>Bacteria</taxon>
        <taxon>Pseudomonadati</taxon>
        <taxon>Pseudomonadota</taxon>
        <taxon>Gammaproteobacteria</taxon>
        <taxon>Enterobacterales</taxon>
        <taxon>Morganellaceae</taxon>
        <taxon>Morganella</taxon>
    </lineage>
</organism>
<dbReference type="InterPro" id="IPR006379">
    <property type="entry name" value="HAD-SF_hydro_IIB"/>
</dbReference>
<dbReference type="GO" id="GO:0000287">
    <property type="term" value="F:magnesium ion binding"/>
    <property type="evidence" value="ECO:0007669"/>
    <property type="project" value="TreeGrafter"/>
</dbReference>
<dbReference type="OrthoDB" id="9781413at2"/>
<evidence type="ECO:0000256" key="1">
    <source>
        <dbReference type="ARBA" id="ARBA00022723"/>
    </source>
</evidence>
<evidence type="ECO:0000256" key="2">
    <source>
        <dbReference type="ARBA" id="ARBA00022801"/>
    </source>
</evidence>
<keyword evidence="2" id="KW-0378">Hydrolase</keyword>
<dbReference type="PANTHER" id="PTHR10000">
    <property type="entry name" value="PHOSPHOSERINE PHOSPHATASE"/>
    <property type="match status" value="1"/>
</dbReference>
<dbReference type="PANTHER" id="PTHR10000:SF58">
    <property type="entry name" value="PYRIDOXAL PHOSPHATE PHOSPHATASE YBHA"/>
    <property type="match status" value="1"/>
</dbReference>
<comment type="caution">
    <text evidence="3">The sequence shown here is derived from an EMBL/GenBank/DDBJ whole genome shotgun (WGS) entry which is preliminary data.</text>
</comment>
<keyword evidence="4" id="KW-1185">Reference proteome</keyword>
<name>A0A1B8H5G0_9GAMM</name>
<gene>
    <name evidence="3" type="ORF">AYY18_10185</name>
</gene>
<reference evidence="4" key="1">
    <citation type="submission" date="2016-06" db="EMBL/GenBank/DDBJ databases">
        <authorList>
            <person name="Butler K."/>
        </authorList>
    </citation>
    <scope>NUCLEOTIDE SEQUENCE [LARGE SCALE GENOMIC DNA]</scope>
    <source>
        <strain evidence="4">GCSL-Mp20</strain>
    </source>
</reference>
<dbReference type="Gene3D" id="3.40.50.1000">
    <property type="entry name" value="HAD superfamily/HAD-like"/>
    <property type="match status" value="1"/>
</dbReference>
<dbReference type="NCBIfam" id="TIGR00099">
    <property type="entry name" value="Cof-subfamily"/>
    <property type="match status" value="1"/>
</dbReference>
<dbReference type="Gene3D" id="3.30.1240.10">
    <property type="match status" value="1"/>
</dbReference>
<protein>
    <submittedName>
        <fullName evidence="3">Pyridoxal phosphatase</fullName>
    </submittedName>
</protein>
<dbReference type="RefSeq" id="WP_067405453.1">
    <property type="nucleotide sequence ID" value="NZ_LZEY01000056.1"/>
</dbReference>
<dbReference type="GO" id="GO:0016791">
    <property type="term" value="F:phosphatase activity"/>
    <property type="evidence" value="ECO:0007669"/>
    <property type="project" value="UniProtKB-ARBA"/>
</dbReference>
<dbReference type="PROSITE" id="PS01229">
    <property type="entry name" value="COF_2"/>
    <property type="match status" value="1"/>
</dbReference>
<dbReference type="GO" id="GO:0005829">
    <property type="term" value="C:cytosol"/>
    <property type="evidence" value="ECO:0007669"/>
    <property type="project" value="TreeGrafter"/>
</dbReference>
<dbReference type="InterPro" id="IPR000150">
    <property type="entry name" value="Cof"/>
</dbReference>
<dbReference type="Proteomes" id="UP000092377">
    <property type="component" value="Unassembled WGS sequence"/>
</dbReference>
<proteinExistence type="predicted"/>
<dbReference type="NCBIfam" id="NF007821">
    <property type="entry name" value="PRK10530.1"/>
    <property type="match status" value="1"/>
</dbReference>
<dbReference type="AlphaFoldDB" id="A0A1B8H5G0"/>
<dbReference type="SFLD" id="SFLDG01140">
    <property type="entry name" value="C2.B:_Phosphomannomutase_and_P"/>
    <property type="match status" value="1"/>
</dbReference>
<sequence>MSYRVIAFDLDGTLLDPDKHILQESLDAITEARRAGVQVLIVTGRHHVAIHPFYQTLQLDTPAICCNGTYLYDYHARRVLASDPMSVSESRLLLDRLAGTDIEHLMYVSDAMLYHTDSSTIERTLNWSATLPEHQRPVMRKVDNFIDELTRTDTIWKFATCSDDLNKLRDFTDSVEAELGLSCEWSWINQVDIARRGNSKGRRLQEWVESQGLSMSDVMAFGDNHNDISMLESAGLGVAMGNAGDDVKAHADLVTLDNTRPGIAQVIRQHILS</sequence>
<dbReference type="SFLD" id="SFLDS00003">
    <property type="entry name" value="Haloacid_Dehalogenase"/>
    <property type="match status" value="1"/>
</dbReference>
<dbReference type="InterPro" id="IPR023214">
    <property type="entry name" value="HAD_sf"/>
</dbReference>
<dbReference type="SUPFAM" id="SSF56784">
    <property type="entry name" value="HAD-like"/>
    <property type="match status" value="1"/>
</dbReference>
<dbReference type="EMBL" id="LZEY01000056">
    <property type="protein sequence ID" value="OBU04295.1"/>
    <property type="molecule type" value="Genomic_DNA"/>
</dbReference>
<accession>A0A1B8H5G0</accession>
<dbReference type="Pfam" id="PF08282">
    <property type="entry name" value="Hydrolase_3"/>
    <property type="match status" value="1"/>
</dbReference>